<evidence type="ECO:0000313" key="2">
    <source>
        <dbReference type="Proteomes" id="UP000000370"/>
    </source>
</evidence>
<dbReference type="SUPFAM" id="SSF56300">
    <property type="entry name" value="Metallo-dependent phosphatases"/>
    <property type="match status" value="1"/>
</dbReference>
<dbReference type="RefSeq" id="WP_012199667.1">
    <property type="nucleotide sequence ID" value="NC_010001.1"/>
</dbReference>
<dbReference type="EMBL" id="CP000885">
    <property type="protein sequence ID" value="ABX42013.1"/>
    <property type="molecule type" value="Genomic_DNA"/>
</dbReference>
<dbReference type="Proteomes" id="UP000000370">
    <property type="component" value="Chromosome"/>
</dbReference>
<dbReference type="Gene3D" id="3.60.21.10">
    <property type="match status" value="1"/>
</dbReference>
<organism evidence="1 2">
    <name type="scientific">Lachnoclostridium phytofermentans (strain ATCC 700394 / DSM 18823 / ISDg)</name>
    <name type="common">Clostridium phytofermentans</name>
    <dbReference type="NCBI Taxonomy" id="357809"/>
    <lineage>
        <taxon>Bacteria</taxon>
        <taxon>Bacillati</taxon>
        <taxon>Bacillota</taxon>
        <taxon>Clostridia</taxon>
        <taxon>Lachnospirales</taxon>
        <taxon>Lachnospiraceae</taxon>
    </lineage>
</organism>
<reference evidence="2" key="1">
    <citation type="submission" date="2007-11" db="EMBL/GenBank/DDBJ databases">
        <title>Complete genome sequence of Clostridium phytofermentans ISDg.</title>
        <authorList>
            <person name="Leschine S.B."/>
            <person name="Warnick T.A."/>
            <person name="Blanchard J.L."/>
            <person name="Schnell D.J."/>
            <person name="Petit E.L."/>
            <person name="LaTouf W.G."/>
            <person name="Copeland A."/>
            <person name="Lucas S."/>
            <person name="Lapidus A."/>
            <person name="Barry K."/>
            <person name="Glavina del Rio T."/>
            <person name="Dalin E."/>
            <person name="Tice H."/>
            <person name="Pitluck S."/>
            <person name="Kiss H."/>
            <person name="Brettin T."/>
            <person name="Bruce D."/>
            <person name="Detter J.C."/>
            <person name="Han C."/>
            <person name="Kuske C."/>
            <person name="Schmutz J."/>
            <person name="Larimer F."/>
            <person name="Land M."/>
            <person name="Hauser L."/>
            <person name="Kyrpides N."/>
            <person name="Kim E.A."/>
            <person name="Richardson P."/>
        </authorList>
    </citation>
    <scope>NUCLEOTIDE SEQUENCE [LARGE SCALE GENOMIC DNA]</scope>
    <source>
        <strain evidence="2">ATCC 700394 / DSM 18823 / ISDg</strain>
    </source>
</reference>
<dbReference type="AlphaFoldDB" id="A9KRD9"/>
<dbReference type="HOGENOM" id="CLU_2286637_0_0_9"/>
<dbReference type="STRING" id="357809.Cphy_1641"/>
<dbReference type="eggNOG" id="COG1409">
    <property type="taxonomic scope" value="Bacteria"/>
</dbReference>
<protein>
    <submittedName>
        <fullName evidence="1">Metallophosphoesterase</fullName>
    </submittedName>
</protein>
<keyword evidence="2" id="KW-1185">Reference proteome</keyword>
<accession>A9KRD9</accession>
<name>A9KRD9_LACP7</name>
<dbReference type="InterPro" id="IPR029052">
    <property type="entry name" value="Metallo-depent_PP-like"/>
</dbReference>
<proteinExistence type="predicted"/>
<sequence>MRRLCPLLEKYKVDVVFSSHTIHYERSHPLINGEINSAGVRYIVVGGSGAYADWIRHKTNSVTAKIMAKPHFVQVNVSPYSLEIQAIDSNGMLFDSCVIDR</sequence>
<gene>
    <name evidence="1" type="ordered locus">Cphy_1641</name>
</gene>
<evidence type="ECO:0000313" key="1">
    <source>
        <dbReference type="EMBL" id="ABX42013.1"/>
    </source>
</evidence>
<dbReference type="KEGG" id="cpy:Cphy_1641"/>